<protein>
    <submittedName>
        <fullName evidence="2">Uncharacterized protein</fullName>
    </submittedName>
</protein>
<gene>
    <name evidence="2" type="ORF">SELMODRAFT_419814</name>
</gene>
<dbReference type="AlphaFoldDB" id="D8SAM6"/>
<dbReference type="HOGENOM" id="CLU_1542698_0_0_1"/>
<accession>D8SAM6</accession>
<sequence length="174" mass="18782">MGLLHITPAIANVHGQIVYEYKQHGNLFEEALGECLDRRMRIRRASRDPNKITFGGVATGEKMSSLIIIPNFGCVRGATQRVGMVDFDTGNAGCSFCYLCLIGTSDGGGHVHRVPSGVRSIVSRARETVTRGQYMPSLASTPKPKPSTESLEGIVTKRSRSNSPGLIGDRCCAE</sequence>
<reference evidence="2 3" key="1">
    <citation type="journal article" date="2011" name="Science">
        <title>The Selaginella genome identifies genetic changes associated with the evolution of vascular plants.</title>
        <authorList>
            <person name="Banks J.A."/>
            <person name="Nishiyama T."/>
            <person name="Hasebe M."/>
            <person name="Bowman J.L."/>
            <person name="Gribskov M."/>
            <person name="dePamphilis C."/>
            <person name="Albert V.A."/>
            <person name="Aono N."/>
            <person name="Aoyama T."/>
            <person name="Ambrose B.A."/>
            <person name="Ashton N.W."/>
            <person name="Axtell M.J."/>
            <person name="Barker E."/>
            <person name="Barker M.S."/>
            <person name="Bennetzen J.L."/>
            <person name="Bonawitz N.D."/>
            <person name="Chapple C."/>
            <person name="Cheng C."/>
            <person name="Correa L.G."/>
            <person name="Dacre M."/>
            <person name="DeBarry J."/>
            <person name="Dreyer I."/>
            <person name="Elias M."/>
            <person name="Engstrom E.M."/>
            <person name="Estelle M."/>
            <person name="Feng L."/>
            <person name="Finet C."/>
            <person name="Floyd S.K."/>
            <person name="Frommer W.B."/>
            <person name="Fujita T."/>
            <person name="Gramzow L."/>
            <person name="Gutensohn M."/>
            <person name="Harholt J."/>
            <person name="Hattori M."/>
            <person name="Heyl A."/>
            <person name="Hirai T."/>
            <person name="Hiwatashi Y."/>
            <person name="Ishikawa M."/>
            <person name="Iwata M."/>
            <person name="Karol K.G."/>
            <person name="Koehler B."/>
            <person name="Kolukisaoglu U."/>
            <person name="Kubo M."/>
            <person name="Kurata T."/>
            <person name="Lalonde S."/>
            <person name="Li K."/>
            <person name="Li Y."/>
            <person name="Litt A."/>
            <person name="Lyons E."/>
            <person name="Manning G."/>
            <person name="Maruyama T."/>
            <person name="Michael T.P."/>
            <person name="Mikami K."/>
            <person name="Miyazaki S."/>
            <person name="Morinaga S."/>
            <person name="Murata T."/>
            <person name="Mueller-Roeber B."/>
            <person name="Nelson D.R."/>
            <person name="Obara M."/>
            <person name="Oguri Y."/>
            <person name="Olmstead R.G."/>
            <person name="Onodera N."/>
            <person name="Petersen B.L."/>
            <person name="Pils B."/>
            <person name="Prigge M."/>
            <person name="Rensing S.A."/>
            <person name="Riano-Pachon D.M."/>
            <person name="Roberts A.W."/>
            <person name="Sato Y."/>
            <person name="Scheller H.V."/>
            <person name="Schulz B."/>
            <person name="Schulz C."/>
            <person name="Shakirov E.V."/>
            <person name="Shibagaki N."/>
            <person name="Shinohara N."/>
            <person name="Shippen D.E."/>
            <person name="Soerensen I."/>
            <person name="Sotooka R."/>
            <person name="Sugimoto N."/>
            <person name="Sugita M."/>
            <person name="Sumikawa N."/>
            <person name="Tanurdzic M."/>
            <person name="Theissen G."/>
            <person name="Ulvskov P."/>
            <person name="Wakazuki S."/>
            <person name="Weng J.K."/>
            <person name="Willats W.W."/>
            <person name="Wipf D."/>
            <person name="Wolf P.G."/>
            <person name="Yang L."/>
            <person name="Zimmer A.D."/>
            <person name="Zhu Q."/>
            <person name="Mitros T."/>
            <person name="Hellsten U."/>
            <person name="Loque D."/>
            <person name="Otillar R."/>
            <person name="Salamov A."/>
            <person name="Schmutz J."/>
            <person name="Shapiro H."/>
            <person name="Lindquist E."/>
            <person name="Lucas S."/>
            <person name="Rokhsar D."/>
            <person name="Grigoriev I.V."/>
        </authorList>
    </citation>
    <scope>NUCLEOTIDE SEQUENCE [LARGE SCALE GENOMIC DNA]</scope>
</reference>
<feature type="region of interest" description="Disordered" evidence="1">
    <location>
        <begin position="132"/>
        <end position="174"/>
    </location>
</feature>
<dbReference type="Proteomes" id="UP000001514">
    <property type="component" value="Unassembled WGS sequence"/>
</dbReference>
<dbReference type="InParanoid" id="D8SAM6"/>
<dbReference type="KEGG" id="smo:SELMODRAFT_419814"/>
<organism evidence="3">
    <name type="scientific">Selaginella moellendorffii</name>
    <name type="common">Spikemoss</name>
    <dbReference type="NCBI Taxonomy" id="88036"/>
    <lineage>
        <taxon>Eukaryota</taxon>
        <taxon>Viridiplantae</taxon>
        <taxon>Streptophyta</taxon>
        <taxon>Embryophyta</taxon>
        <taxon>Tracheophyta</taxon>
        <taxon>Lycopodiopsida</taxon>
        <taxon>Selaginellales</taxon>
        <taxon>Selaginellaceae</taxon>
        <taxon>Selaginella</taxon>
    </lineage>
</organism>
<dbReference type="EMBL" id="GL377609">
    <property type="protein sequence ID" value="EFJ18621.1"/>
    <property type="molecule type" value="Genomic_DNA"/>
</dbReference>
<evidence type="ECO:0000313" key="3">
    <source>
        <dbReference type="Proteomes" id="UP000001514"/>
    </source>
</evidence>
<evidence type="ECO:0000256" key="1">
    <source>
        <dbReference type="SAM" id="MobiDB-lite"/>
    </source>
</evidence>
<keyword evidence="3" id="KW-1185">Reference proteome</keyword>
<name>D8SAM6_SELML</name>
<dbReference type="Gramene" id="EFJ18621">
    <property type="protein sequence ID" value="EFJ18621"/>
    <property type="gene ID" value="SELMODRAFT_419814"/>
</dbReference>
<proteinExistence type="predicted"/>
<evidence type="ECO:0000313" key="2">
    <source>
        <dbReference type="EMBL" id="EFJ18621.1"/>
    </source>
</evidence>